<evidence type="ECO:0000256" key="5">
    <source>
        <dbReference type="ARBA" id="ARBA00021006"/>
    </source>
</evidence>
<feature type="transmembrane region" description="Helical" evidence="17">
    <location>
        <begin position="239"/>
        <end position="263"/>
    </location>
</feature>
<evidence type="ECO:0000256" key="11">
    <source>
        <dbReference type="ARBA" id="ARBA00022989"/>
    </source>
</evidence>
<evidence type="ECO:0000256" key="15">
    <source>
        <dbReference type="ARBA" id="ARBA00023136"/>
    </source>
</evidence>
<evidence type="ECO:0000256" key="13">
    <source>
        <dbReference type="ARBA" id="ARBA00023075"/>
    </source>
</evidence>
<keyword evidence="8 17" id="KW-0812">Transmembrane</keyword>
<feature type="transmembrane region" description="Helical" evidence="17">
    <location>
        <begin position="175"/>
        <end position="201"/>
    </location>
</feature>
<dbReference type="PRINTS" id="PR01437">
    <property type="entry name" value="NUOXDRDTASE4"/>
</dbReference>
<evidence type="ECO:0000256" key="16">
    <source>
        <dbReference type="ARBA" id="ARBA00049551"/>
    </source>
</evidence>
<comment type="catalytic activity">
    <reaction evidence="16 17">
        <text>a ubiquinone + NADH + 5 H(+)(in) = a ubiquinol + NAD(+) + 4 H(+)(out)</text>
        <dbReference type="Rhea" id="RHEA:29091"/>
        <dbReference type="Rhea" id="RHEA-COMP:9565"/>
        <dbReference type="Rhea" id="RHEA-COMP:9566"/>
        <dbReference type="ChEBI" id="CHEBI:15378"/>
        <dbReference type="ChEBI" id="CHEBI:16389"/>
        <dbReference type="ChEBI" id="CHEBI:17976"/>
        <dbReference type="ChEBI" id="CHEBI:57540"/>
        <dbReference type="ChEBI" id="CHEBI:57945"/>
        <dbReference type="EC" id="7.1.1.2"/>
    </reaction>
</comment>
<evidence type="ECO:0000259" key="18">
    <source>
        <dbReference type="Pfam" id="PF00361"/>
    </source>
</evidence>
<dbReference type="InterPro" id="IPR001750">
    <property type="entry name" value="ND/Mrp_TM"/>
</dbReference>
<dbReference type="GO" id="GO:0008137">
    <property type="term" value="F:NADH dehydrogenase (ubiquinone) activity"/>
    <property type="evidence" value="ECO:0007669"/>
    <property type="project" value="UniProtKB-UniRule"/>
</dbReference>
<keyword evidence="11 17" id="KW-1133">Transmembrane helix</keyword>
<dbReference type="EMBL" id="MT642611">
    <property type="protein sequence ID" value="UBS91938.1"/>
    <property type="molecule type" value="Genomic_DNA"/>
</dbReference>
<evidence type="ECO:0000256" key="4">
    <source>
        <dbReference type="ARBA" id="ARBA00012944"/>
    </source>
</evidence>
<comment type="function">
    <text evidence="17">Core subunit of the mitochondrial membrane respiratory chain NADH dehydrogenase (Complex I) which catalyzes electron transfer from NADH through the respiratory chain, using ubiquinone as an electron acceptor. Essential for the catalytic activity and assembly of complex I.</text>
</comment>
<geneLocation type="mitochondrion" evidence="20"/>
<evidence type="ECO:0000256" key="17">
    <source>
        <dbReference type="RuleBase" id="RU003297"/>
    </source>
</evidence>
<evidence type="ECO:0000313" key="20">
    <source>
        <dbReference type="EMBL" id="UBS91938.1"/>
    </source>
</evidence>
<dbReference type="InterPro" id="IPR003918">
    <property type="entry name" value="NADH_UbQ_OxRdtase"/>
</dbReference>
<gene>
    <name evidence="20" type="primary">ND4</name>
</gene>
<dbReference type="GO" id="GO:0031966">
    <property type="term" value="C:mitochondrial membrane"/>
    <property type="evidence" value="ECO:0007669"/>
    <property type="project" value="UniProtKB-SubCell"/>
</dbReference>
<feature type="transmembrane region" description="Helical" evidence="17">
    <location>
        <begin position="418"/>
        <end position="439"/>
    </location>
</feature>
<comment type="similarity">
    <text evidence="3 17">Belongs to the complex I subunit 4 family.</text>
</comment>
<keyword evidence="15 17" id="KW-0472">Membrane</keyword>
<evidence type="ECO:0000256" key="9">
    <source>
        <dbReference type="ARBA" id="ARBA00022967"/>
    </source>
</evidence>
<evidence type="ECO:0000256" key="1">
    <source>
        <dbReference type="ARBA" id="ARBA00003257"/>
    </source>
</evidence>
<accession>A0A8K1M9R4</accession>
<evidence type="ECO:0000256" key="10">
    <source>
        <dbReference type="ARBA" id="ARBA00022982"/>
    </source>
</evidence>
<feature type="transmembrane region" description="Helical" evidence="17">
    <location>
        <begin position="378"/>
        <end position="397"/>
    </location>
</feature>
<evidence type="ECO:0000256" key="12">
    <source>
        <dbReference type="ARBA" id="ARBA00023027"/>
    </source>
</evidence>
<protein>
    <recommendedName>
        <fullName evidence="5 17">NADH-ubiquinone oxidoreductase chain 4</fullName>
        <ecNumber evidence="4 17">7.1.1.2</ecNumber>
    </recommendedName>
</protein>
<feature type="transmembrane region" description="Helical" evidence="17">
    <location>
        <begin position="141"/>
        <end position="163"/>
    </location>
</feature>
<dbReference type="Pfam" id="PF00361">
    <property type="entry name" value="Proton_antipo_M"/>
    <property type="match status" value="1"/>
</dbReference>
<dbReference type="InterPro" id="IPR000260">
    <property type="entry name" value="NADH4_N"/>
</dbReference>
<dbReference type="Pfam" id="PF01059">
    <property type="entry name" value="Oxidored_q5_N"/>
    <property type="match status" value="1"/>
</dbReference>
<dbReference type="PANTHER" id="PTHR43507:SF20">
    <property type="entry name" value="NADH-UBIQUINONE OXIDOREDUCTASE CHAIN 4"/>
    <property type="match status" value="1"/>
</dbReference>
<evidence type="ECO:0000256" key="3">
    <source>
        <dbReference type="ARBA" id="ARBA00009025"/>
    </source>
</evidence>
<keyword evidence="12 17" id="KW-0520">NAD</keyword>
<evidence type="ECO:0000256" key="14">
    <source>
        <dbReference type="ARBA" id="ARBA00023128"/>
    </source>
</evidence>
<feature type="transmembrane region" description="Helical" evidence="17">
    <location>
        <begin position="335"/>
        <end position="358"/>
    </location>
</feature>
<evidence type="ECO:0000256" key="7">
    <source>
        <dbReference type="ARBA" id="ARBA00022660"/>
    </source>
</evidence>
<comment type="subcellular location">
    <subcellularLocation>
        <location evidence="2 17">Mitochondrion membrane</location>
        <topology evidence="2 17">Multi-pass membrane protein</topology>
    </subcellularLocation>
</comment>
<keyword evidence="14 17" id="KW-0496">Mitochondrion</keyword>
<feature type="transmembrane region" description="Helical" evidence="17">
    <location>
        <begin position="7"/>
        <end position="35"/>
    </location>
</feature>
<dbReference type="GO" id="GO:0003954">
    <property type="term" value="F:NADH dehydrogenase activity"/>
    <property type="evidence" value="ECO:0007669"/>
    <property type="project" value="TreeGrafter"/>
</dbReference>
<evidence type="ECO:0000256" key="8">
    <source>
        <dbReference type="ARBA" id="ARBA00022692"/>
    </source>
</evidence>
<reference evidence="20" key="1">
    <citation type="submission" date="2020-06" db="EMBL/GenBank/DDBJ databases">
        <authorList>
            <person name="Zhong L."/>
            <person name="Yang M."/>
        </authorList>
    </citation>
    <scope>NUCLEOTIDE SEQUENCE</scope>
</reference>
<dbReference type="GO" id="GO:0048039">
    <property type="term" value="F:ubiquinone binding"/>
    <property type="evidence" value="ECO:0007669"/>
    <property type="project" value="TreeGrafter"/>
</dbReference>
<keyword evidence="9" id="KW-1278">Translocase</keyword>
<evidence type="ECO:0000256" key="2">
    <source>
        <dbReference type="ARBA" id="ARBA00004225"/>
    </source>
</evidence>
<keyword evidence="6 17" id="KW-0813">Transport</keyword>
<organism evidence="20">
    <name type="scientific">Anagonalia melichari</name>
    <dbReference type="NCBI Taxonomy" id="700735"/>
    <lineage>
        <taxon>Eukaryota</taxon>
        <taxon>Metazoa</taxon>
        <taxon>Ecdysozoa</taxon>
        <taxon>Arthropoda</taxon>
        <taxon>Hexapoda</taxon>
        <taxon>Insecta</taxon>
        <taxon>Pterygota</taxon>
        <taxon>Neoptera</taxon>
        <taxon>Paraneoptera</taxon>
        <taxon>Hemiptera</taxon>
        <taxon>Auchenorrhyncha</taxon>
        <taxon>Membracoidea</taxon>
        <taxon>Cicadellidae</taxon>
        <taxon>Cicadellinae</taxon>
        <taxon>Cicadellini</taxon>
        <taxon>Anagonalia</taxon>
    </lineage>
</organism>
<feature type="transmembrane region" description="Helical" evidence="17">
    <location>
        <begin position="270"/>
        <end position="289"/>
    </location>
</feature>
<name>A0A8K1M9R4_9HEMI</name>
<comment type="function">
    <text evidence="1">Core subunit of the mitochondrial membrane respiratory chain NADH dehydrogenase (Complex I) that is believed to belong to the minimal assembly required for catalysis. Complex I functions in the transfer of electrons from NADH to the respiratory chain. The immediate electron acceptor for the enzyme is believed to be ubiquinone.</text>
</comment>
<evidence type="ECO:0000256" key="6">
    <source>
        <dbReference type="ARBA" id="ARBA00022448"/>
    </source>
</evidence>
<feature type="transmembrane region" description="Helical" evidence="17">
    <location>
        <begin position="295"/>
        <end position="314"/>
    </location>
</feature>
<dbReference type="PANTHER" id="PTHR43507">
    <property type="entry name" value="NADH-UBIQUINONE OXIDOREDUCTASE CHAIN 4"/>
    <property type="match status" value="1"/>
</dbReference>
<dbReference type="AlphaFoldDB" id="A0A8K1M9R4"/>
<keyword evidence="13 17" id="KW-0830">Ubiquinone</keyword>
<evidence type="ECO:0000259" key="19">
    <source>
        <dbReference type="Pfam" id="PF01059"/>
    </source>
</evidence>
<feature type="transmembrane region" description="Helical" evidence="17">
    <location>
        <begin position="213"/>
        <end position="233"/>
    </location>
</feature>
<proteinExistence type="inferred from homology"/>
<feature type="transmembrane region" description="Helical" evidence="17">
    <location>
        <begin position="55"/>
        <end position="74"/>
    </location>
</feature>
<feature type="transmembrane region" description="Helical" evidence="17">
    <location>
        <begin position="86"/>
        <end position="105"/>
    </location>
</feature>
<feature type="transmembrane region" description="Helical" evidence="17">
    <location>
        <begin position="111"/>
        <end position="129"/>
    </location>
</feature>
<keyword evidence="7 17" id="KW-0679">Respiratory chain</keyword>
<sequence length="440" mass="52251">MMKLIMYMFFMILMMFIYEVWFMIQFSLVFIMLIFCFYNVDMYYCNISYYFSLDYISYGLILLSLLISSLMVKASSKIKTTNMSNFFLMMNLILCICLIFVFSFFNMFLMYLFFEFSLIPMMIMVFGWGYQPERLISGIYLFIYTLFASLPLLMVILHLYLVYGSVFFDMFFGYSFLFIMHFCMVIAFLVKLPMFMLHFWLPKAHVEAPISGSMVLAGLMLKIGGYGLIRYMYIYENIFIYYSYIWYSLSMVGSIMVSLNCLIQGDVKCLIAYSSVAHMGMCLMGFLTMTSFGLFGSYIMMLGHGLCSSALFCLANINYERLLSRSFFLNKGMMLFMPSLCLIWFIFCSFNMSCPPSINFISEVLIMNSMILYWFNSIYYILLISFFSACFSFYLFSFIQHGKFHYMYSYMECYVREYLLLIIHLIPLILIMLFLHFFMW</sequence>
<dbReference type="GO" id="GO:0042773">
    <property type="term" value="P:ATP synthesis coupled electron transport"/>
    <property type="evidence" value="ECO:0007669"/>
    <property type="project" value="InterPro"/>
</dbReference>
<keyword evidence="10 17" id="KW-0249">Electron transport</keyword>
<feature type="domain" description="NADH:quinone oxidoreductase/Mrp antiporter transmembrane" evidence="18">
    <location>
        <begin position="106"/>
        <end position="391"/>
    </location>
</feature>
<dbReference type="GO" id="GO:0015990">
    <property type="term" value="P:electron transport coupled proton transport"/>
    <property type="evidence" value="ECO:0007669"/>
    <property type="project" value="TreeGrafter"/>
</dbReference>
<feature type="domain" description="NADH:ubiquinone oxidoreductase chain 4 N-terminal" evidence="19">
    <location>
        <begin position="1"/>
        <end position="100"/>
    </location>
</feature>
<dbReference type="EC" id="7.1.1.2" evidence="4 17"/>